<comment type="caution">
    <text evidence="1">The sequence shown here is derived from an EMBL/GenBank/DDBJ whole genome shotgun (WGS) entry which is preliminary data.</text>
</comment>
<accession>A0ACC3TKY0</accession>
<dbReference type="EMBL" id="MU970090">
    <property type="protein sequence ID" value="KAK9321794.1"/>
    <property type="molecule type" value="Genomic_DNA"/>
</dbReference>
<reference evidence="2" key="1">
    <citation type="journal article" date="2024" name="Front. Bioeng. Biotechnol.">
        <title>Genome-scale model development and genomic sequencing of the oleaginous clade Lipomyces.</title>
        <authorList>
            <person name="Czajka J.J."/>
            <person name="Han Y."/>
            <person name="Kim J."/>
            <person name="Mondo S.J."/>
            <person name="Hofstad B.A."/>
            <person name="Robles A."/>
            <person name="Haridas S."/>
            <person name="Riley R."/>
            <person name="LaButti K."/>
            <person name="Pangilinan J."/>
            <person name="Andreopoulos W."/>
            <person name="Lipzen A."/>
            <person name="Yan J."/>
            <person name="Wang M."/>
            <person name="Ng V."/>
            <person name="Grigoriev I.V."/>
            <person name="Spatafora J.W."/>
            <person name="Magnuson J.K."/>
            <person name="Baker S.E."/>
            <person name="Pomraning K.R."/>
        </authorList>
    </citation>
    <scope>NUCLEOTIDE SEQUENCE [LARGE SCALE GENOMIC DNA]</scope>
    <source>
        <strain evidence="2">CBS 10300</strain>
    </source>
</reference>
<organism evidence="1 2">
    <name type="scientific">Lipomyces orientalis</name>
    <dbReference type="NCBI Taxonomy" id="1233043"/>
    <lineage>
        <taxon>Eukaryota</taxon>
        <taxon>Fungi</taxon>
        <taxon>Dikarya</taxon>
        <taxon>Ascomycota</taxon>
        <taxon>Saccharomycotina</taxon>
        <taxon>Lipomycetes</taxon>
        <taxon>Lipomycetales</taxon>
        <taxon>Lipomycetaceae</taxon>
        <taxon>Lipomyces</taxon>
    </lineage>
</organism>
<protein>
    <submittedName>
        <fullName evidence="1">Adipose-regulatory protein-domain-containing protein</fullName>
    </submittedName>
</protein>
<name>A0ACC3TKY0_9ASCO</name>
<dbReference type="Proteomes" id="UP001489719">
    <property type="component" value="Unassembled WGS sequence"/>
</dbReference>
<keyword evidence="2" id="KW-1185">Reference proteome</keyword>
<gene>
    <name evidence="1" type="ORF">V1517DRAFT_292771</name>
</gene>
<proteinExistence type="predicted"/>
<sequence length="474" mass="53048">MESLLRPVLAPIRLLATKAMLRTYVRVVLGTIAASTLFVVAVLAYVAFYQTYIPYDELRMPIYFDYSTADSPSTFTTLPDPLVLFPHQAYSVEIHLTVPRTPHNTKLGNFMLSLRLYEADPLAAISRSTDIPVDRLSSTISRHNLALLSSTSEKVASVLQDITLLAARRPAILTYKSDLLDALETVLFFPAYASGWKQQSDVLQVSMINEWVLNNNSKIPRFAAVQLDPAVQVYDARVVFEVEWTGVRWFMRKWYVTSFVVGVGVFWGTELVAAVITWALFGLIFGGGYEEGERRIDELRRMAREVKDQRFDQSAKTVVADGAAKVRAEVEDQSEEVTDETEETDESESVPTEEGTPSVDESEQDSITKEEQEEPESVESPVSPLIRRGPLFSTQGTDTPATDVQSELSIEVEHVSSTKPKRRASATYIKSEDDTGDEHVEPERGVGTGVTIRRSRSEDAEARRRFGNQDKSDE</sequence>
<evidence type="ECO:0000313" key="2">
    <source>
        <dbReference type="Proteomes" id="UP001489719"/>
    </source>
</evidence>
<evidence type="ECO:0000313" key="1">
    <source>
        <dbReference type="EMBL" id="KAK9321794.1"/>
    </source>
</evidence>